<evidence type="ECO:0000256" key="3">
    <source>
        <dbReference type="ARBA" id="ARBA00023163"/>
    </source>
</evidence>
<sequence length="328" mass="35646">MSAPQEQPDPVRRSSFSFHDEAEITDFIRQTYAENATRFAPIRNGARFSALTNDTPVLGADRVRTSIDYTGTSTEGFSDYVFFVVHAGSVQVSSRDADTIAHGGDVAFYPLRVPVQFDMHGFDVTTMRLPADRIARVAEETTGVPAAELRFHGITPVSASMHRYWRSLLGLASGALMDPDSPLSSPLLAEDMARTVATAALHTFPNTTMTRGHVPGPGPITSAAVRRAAAYIEAHAHRPLQLGEIATAAGASARALQYGFRRHLGTTPLGYLRRVRLELARRDLHRADPTRGDTVAAIATRWGFANPGRFATAYRAAYGVLPGQTLRD</sequence>
<evidence type="ECO:0000256" key="2">
    <source>
        <dbReference type="ARBA" id="ARBA00023125"/>
    </source>
</evidence>
<dbReference type="SMART" id="SM00342">
    <property type="entry name" value="HTH_ARAC"/>
    <property type="match status" value="1"/>
</dbReference>
<dbReference type="GO" id="GO:0043565">
    <property type="term" value="F:sequence-specific DNA binding"/>
    <property type="evidence" value="ECO:0007669"/>
    <property type="project" value="InterPro"/>
</dbReference>
<evidence type="ECO:0000313" key="5">
    <source>
        <dbReference type="EMBL" id="SDM11029.1"/>
    </source>
</evidence>
<dbReference type="Gene3D" id="1.10.10.60">
    <property type="entry name" value="Homeodomain-like"/>
    <property type="match status" value="1"/>
</dbReference>
<evidence type="ECO:0000259" key="4">
    <source>
        <dbReference type="PROSITE" id="PS01124"/>
    </source>
</evidence>
<dbReference type="InterPro" id="IPR009057">
    <property type="entry name" value="Homeodomain-like_sf"/>
</dbReference>
<dbReference type="PANTHER" id="PTHR46796:SF12">
    <property type="entry name" value="HTH-TYPE DNA-BINDING TRANSCRIPTIONAL ACTIVATOR EUTR"/>
    <property type="match status" value="1"/>
</dbReference>
<keyword evidence="3" id="KW-0804">Transcription</keyword>
<keyword evidence="1" id="KW-0805">Transcription regulation</keyword>
<keyword evidence="2 5" id="KW-0238">DNA-binding</keyword>
<dbReference type="InterPro" id="IPR018060">
    <property type="entry name" value="HTH_AraC"/>
</dbReference>
<evidence type="ECO:0000256" key="1">
    <source>
        <dbReference type="ARBA" id="ARBA00023015"/>
    </source>
</evidence>
<dbReference type="PANTHER" id="PTHR46796">
    <property type="entry name" value="HTH-TYPE TRANSCRIPTIONAL ACTIVATOR RHAS-RELATED"/>
    <property type="match status" value="1"/>
</dbReference>
<name>A0A1G9QJ58_9ACTN</name>
<dbReference type="STRING" id="1137991.SAMN05660642_01697"/>
<feature type="domain" description="HTH araC/xylS-type" evidence="4">
    <location>
        <begin position="226"/>
        <end position="328"/>
    </location>
</feature>
<protein>
    <submittedName>
        <fullName evidence="5">AraC-type DNA-binding protein</fullName>
    </submittedName>
</protein>
<dbReference type="OrthoDB" id="5464689at2"/>
<dbReference type="AlphaFoldDB" id="A0A1G9QJ58"/>
<organism evidence="5 6">
    <name type="scientific">Geodermatophilus siccatus</name>
    <dbReference type="NCBI Taxonomy" id="1137991"/>
    <lineage>
        <taxon>Bacteria</taxon>
        <taxon>Bacillati</taxon>
        <taxon>Actinomycetota</taxon>
        <taxon>Actinomycetes</taxon>
        <taxon>Geodermatophilales</taxon>
        <taxon>Geodermatophilaceae</taxon>
        <taxon>Geodermatophilus</taxon>
    </lineage>
</organism>
<dbReference type="EMBL" id="FNHE01000003">
    <property type="protein sequence ID" value="SDM11029.1"/>
    <property type="molecule type" value="Genomic_DNA"/>
</dbReference>
<dbReference type="SUPFAM" id="SSF46689">
    <property type="entry name" value="Homeodomain-like"/>
    <property type="match status" value="2"/>
</dbReference>
<dbReference type="InterPro" id="IPR050204">
    <property type="entry name" value="AraC_XylS_family_regulators"/>
</dbReference>
<dbReference type="GO" id="GO:0003700">
    <property type="term" value="F:DNA-binding transcription factor activity"/>
    <property type="evidence" value="ECO:0007669"/>
    <property type="project" value="InterPro"/>
</dbReference>
<reference evidence="6" key="1">
    <citation type="submission" date="2016-10" db="EMBL/GenBank/DDBJ databases">
        <authorList>
            <person name="Varghese N."/>
            <person name="Submissions S."/>
        </authorList>
    </citation>
    <scope>NUCLEOTIDE SEQUENCE [LARGE SCALE GENOMIC DNA]</scope>
    <source>
        <strain evidence="6">DSM 45419</strain>
    </source>
</reference>
<gene>
    <name evidence="5" type="ORF">SAMN05660642_01697</name>
</gene>
<evidence type="ECO:0000313" key="6">
    <source>
        <dbReference type="Proteomes" id="UP000198680"/>
    </source>
</evidence>
<dbReference type="PROSITE" id="PS01124">
    <property type="entry name" value="HTH_ARAC_FAMILY_2"/>
    <property type="match status" value="1"/>
</dbReference>
<keyword evidence="6" id="KW-1185">Reference proteome</keyword>
<dbReference type="Proteomes" id="UP000198680">
    <property type="component" value="Unassembled WGS sequence"/>
</dbReference>
<dbReference type="Pfam" id="PF12833">
    <property type="entry name" value="HTH_18"/>
    <property type="match status" value="1"/>
</dbReference>
<accession>A0A1G9QJ58</accession>
<proteinExistence type="predicted"/>
<dbReference type="RefSeq" id="WP_091216299.1">
    <property type="nucleotide sequence ID" value="NZ_FNHE01000003.1"/>
</dbReference>